<evidence type="ECO:0000256" key="1">
    <source>
        <dbReference type="HAMAP-Rule" id="MF_01270"/>
    </source>
</evidence>
<keyword evidence="1" id="KW-0067">ATP-binding</keyword>
<comment type="similarity">
    <text evidence="1">Belongs to the anhydro-N-acetylmuramic acid kinase family.</text>
</comment>
<protein>
    <recommendedName>
        <fullName evidence="1">Anhydro-N-acetylmuramic acid kinase</fullName>
        <ecNumber evidence="1">2.7.1.170</ecNumber>
    </recommendedName>
    <alternativeName>
        <fullName evidence="1">AnhMurNAc kinase</fullName>
    </alternativeName>
</protein>
<dbReference type="UniPathway" id="UPA00343"/>
<evidence type="ECO:0000313" key="3">
    <source>
        <dbReference type="Proteomes" id="UP000488299"/>
    </source>
</evidence>
<dbReference type="GO" id="GO:0016301">
    <property type="term" value="F:kinase activity"/>
    <property type="evidence" value="ECO:0007669"/>
    <property type="project" value="UniProtKB-KW"/>
</dbReference>
<keyword evidence="1" id="KW-0547">Nucleotide-binding</keyword>
<dbReference type="Gene3D" id="3.30.420.40">
    <property type="match status" value="2"/>
</dbReference>
<dbReference type="EC" id="2.7.1.170" evidence="1"/>
<organism evidence="2 3">
    <name type="scientific">Rudanella paleaurantiibacter</name>
    <dbReference type="NCBI Taxonomy" id="2614655"/>
    <lineage>
        <taxon>Bacteria</taxon>
        <taxon>Pseudomonadati</taxon>
        <taxon>Bacteroidota</taxon>
        <taxon>Cytophagia</taxon>
        <taxon>Cytophagales</taxon>
        <taxon>Cytophagaceae</taxon>
        <taxon>Rudanella</taxon>
    </lineage>
</organism>
<sequence>MNQQIQQLYQIAQKPERRIVGLMSGTSLDGLDVALCRIAGSGPDTQVVIEHFTTIPYTDDLKARIRAVFAKRQIDFEHLCLLNPYLGRLHGQLVRDCLRSWGVPPTEVDLVASHGQTVFHAPKTQHGHPDYPNATLQIGDGDHVAAETGIITLSDFRQKHVAHGGEGAPLAVYGDYFVFSQPGENRLLLNMGGIANFTYLPADADPNVVFTTDTGPGNTLLDAYARQFLNQPYDADGQLATQGQINQALLNALKQNPFFAAPFPKTTGPEVFNKAYVEAAQTGSGTQDLPPADLMATLTRFSTETIAEAISRVLQPGQAYAVYMSGGGMHNPVLTAHLRQLLPQSCTFGQTDALGIAGDAKEAMLFAVLANEAVAGGHTHFGNRTGNLRSGIPGVTMGKVSFPT</sequence>
<name>A0A7J5U1T8_9BACT</name>
<dbReference type="RefSeq" id="WP_152123361.1">
    <property type="nucleotide sequence ID" value="NZ_WELI01000002.1"/>
</dbReference>
<comment type="pathway">
    <text evidence="1">Amino-sugar metabolism; 1,6-anhydro-N-acetylmuramate degradation.</text>
</comment>
<dbReference type="AlphaFoldDB" id="A0A7J5U1T8"/>
<comment type="function">
    <text evidence="1">Catalyzes the specific phosphorylation of 1,6-anhydro-N-acetylmuramic acid (anhMurNAc) with the simultaneous cleavage of the 1,6-anhydro ring, generating MurNAc-6-P. Is required for the utilization of anhMurNAc either imported from the medium or derived from its own cell wall murein, and thus plays a role in cell wall recycling.</text>
</comment>
<dbReference type="SUPFAM" id="SSF53067">
    <property type="entry name" value="Actin-like ATPase domain"/>
    <property type="match status" value="1"/>
</dbReference>
<dbReference type="EMBL" id="WELI01000002">
    <property type="protein sequence ID" value="KAB7731769.1"/>
    <property type="molecule type" value="Genomic_DNA"/>
</dbReference>
<dbReference type="CDD" id="cd24050">
    <property type="entry name" value="ASKHA_NBD_ANMK"/>
    <property type="match status" value="1"/>
</dbReference>
<dbReference type="InterPro" id="IPR005338">
    <property type="entry name" value="Anhydro_N_Ac-Mur_kinase"/>
</dbReference>
<dbReference type="UniPathway" id="UPA00544"/>
<dbReference type="PANTHER" id="PTHR30605:SF0">
    <property type="entry name" value="ANHYDRO-N-ACETYLMURAMIC ACID KINASE"/>
    <property type="match status" value="1"/>
</dbReference>
<dbReference type="GO" id="GO:0005524">
    <property type="term" value="F:ATP binding"/>
    <property type="evidence" value="ECO:0007669"/>
    <property type="project" value="UniProtKB-UniRule"/>
</dbReference>
<dbReference type="Pfam" id="PF03702">
    <property type="entry name" value="AnmK"/>
    <property type="match status" value="1"/>
</dbReference>
<evidence type="ECO:0000313" key="2">
    <source>
        <dbReference type="EMBL" id="KAB7731769.1"/>
    </source>
</evidence>
<dbReference type="NCBIfam" id="NF007148">
    <property type="entry name" value="PRK09585.3-2"/>
    <property type="match status" value="1"/>
</dbReference>
<dbReference type="GO" id="GO:0006040">
    <property type="term" value="P:amino sugar metabolic process"/>
    <property type="evidence" value="ECO:0007669"/>
    <property type="project" value="InterPro"/>
</dbReference>
<keyword evidence="3" id="KW-1185">Reference proteome</keyword>
<dbReference type="GO" id="GO:0009254">
    <property type="term" value="P:peptidoglycan turnover"/>
    <property type="evidence" value="ECO:0007669"/>
    <property type="project" value="UniProtKB-UniRule"/>
</dbReference>
<keyword evidence="1" id="KW-0119">Carbohydrate metabolism</keyword>
<keyword evidence="1 2" id="KW-0418">Kinase</keyword>
<comment type="catalytic activity">
    <reaction evidence="1">
        <text>1,6-anhydro-N-acetyl-beta-muramate + ATP + H2O = N-acetyl-D-muramate 6-phosphate + ADP + H(+)</text>
        <dbReference type="Rhea" id="RHEA:24952"/>
        <dbReference type="ChEBI" id="CHEBI:15377"/>
        <dbReference type="ChEBI" id="CHEBI:15378"/>
        <dbReference type="ChEBI" id="CHEBI:30616"/>
        <dbReference type="ChEBI" id="CHEBI:58690"/>
        <dbReference type="ChEBI" id="CHEBI:58722"/>
        <dbReference type="ChEBI" id="CHEBI:456216"/>
        <dbReference type="EC" id="2.7.1.170"/>
    </reaction>
</comment>
<proteinExistence type="inferred from homology"/>
<comment type="caution">
    <text evidence="2">The sequence shown here is derived from an EMBL/GenBank/DDBJ whole genome shotgun (WGS) entry which is preliminary data.</text>
</comment>
<feature type="binding site" evidence="1">
    <location>
        <begin position="25"/>
        <end position="32"/>
    </location>
    <ligand>
        <name>ATP</name>
        <dbReference type="ChEBI" id="CHEBI:30616"/>
    </ligand>
</feature>
<dbReference type="GO" id="GO:0097175">
    <property type="term" value="P:1,6-anhydro-N-acetyl-beta-muramic acid catabolic process"/>
    <property type="evidence" value="ECO:0007669"/>
    <property type="project" value="UniProtKB-UniRule"/>
</dbReference>
<comment type="pathway">
    <text evidence="1">Cell wall biogenesis; peptidoglycan recycling.</text>
</comment>
<keyword evidence="1 2" id="KW-0808">Transferase</keyword>
<dbReference type="Proteomes" id="UP000488299">
    <property type="component" value="Unassembled WGS sequence"/>
</dbReference>
<dbReference type="GO" id="GO:0016773">
    <property type="term" value="F:phosphotransferase activity, alcohol group as acceptor"/>
    <property type="evidence" value="ECO:0007669"/>
    <property type="project" value="UniProtKB-UniRule"/>
</dbReference>
<gene>
    <name evidence="1" type="primary">anmK</name>
    <name evidence="2" type="ORF">F5984_05960</name>
</gene>
<accession>A0A7J5U1T8</accession>
<reference evidence="2 3" key="1">
    <citation type="submission" date="2019-10" db="EMBL/GenBank/DDBJ databases">
        <title>Rudanella paleaurantiibacter sp. nov., isolated from sludge.</title>
        <authorList>
            <person name="Xu S.Q."/>
        </authorList>
    </citation>
    <scope>NUCLEOTIDE SEQUENCE [LARGE SCALE GENOMIC DNA]</scope>
    <source>
        <strain evidence="2 3">HX-22-17</strain>
    </source>
</reference>
<dbReference type="HAMAP" id="MF_01270">
    <property type="entry name" value="AnhMurNAc_kinase"/>
    <property type="match status" value="1"/>
</dbReference>
<dbReference type="PANTHER" id="PTHR30605">
    <property type="entry name" value="ANHYDRO-N-ACETYLMURAMIC ACID KINASE"/>
    <property type="match status" value="1"/>
</dbReference>
<dbReference type="InterPro" id="IPR043129">
    <property type="entry name" value="ATPase_NBD"/>
</dbReference>
<dbReference type="NCBIfam" id="NF007149">
    <property type="entry name" value="PRK09585.3-4"/>
    <property type="match status" value="1"/>
</dbReference>